<evidence type="ECO:0000256" key="3">
    <source>
        <dbReference type="ARBA" id="ARBA00012277"/>
    </source>
</evidence>
<evidence type="ECO:0000256" key="9">
    <source>
        <dbReference type="ARBA" id="ARBA00063295"/>
    </source>
</evidence>
<dbReference type="GO" id="GO:0007584">
    <property type="term" value="P:response to nutrient"/>
    <property type="evidence" value="ECO:0007669"/>
    <property type="project" value="TreeGrafter"/>
</dbReference>
<evidence type="ECO:0000256" key="4">
    <source>
        <dbReference type="ARBA" id="ARBA00022946"/>
    </source>
</evidence>
<dbReference type="FunFam" id="3.40.50.970:FF:000001">
    <property type="entry name" value="Pyruvate dehydrogenase E1 beta subunit"/>
    <property type="match status" value="1"/>
</dbReference>
<dbReference type="EMBL" id="CAJNOR010002492">
    <property type="protein sequence ID" value="CAF1301978.1"/>
    <property type="molecule type" value="Genomic_DNA"/>
</dbReference>
<dbReference type="PANTHER" id="PTHR42980">
    <property type="entry name" value="2-OXOISOVALERATE DEHYDROGENASE SUBUNIT BETA-RELATED"/>
    <property type="match status" value="1"/>
</dbReference>
<evidence type="ECO:0000256" key="7">
    <source>
        <dbReference type="ARBA" id="ARBA00051764"/>
    </source>
</evidence>
<evidence type="ECO:0000256" key="1">
    <source>
        <dbReference type="ARBA" id="ARBA00001964"/>
    </source>
</evidence>
<dbReference type="Pfam" id="PF00011">
    <property type="entry name" value="HSP20"/>
    <property type="match status" value="1"/>
</dbReference>
<keyword evidence="4" id="KW-0809">Transit peptide</keyword>
<evidence type="ECO:0000259" key="15">
    <source>
        <dbReference type="PROSITE" id="PS01031"/>
    </source>
</evidence>
<comment type="function">
    <text evidence="8">Together with BCKDHA forms the heterotetrameric E1 subunit of the mitochondrial branched-chain alpha-ketoacid dehydrogenase (BCKD) complex. The BCKD complex catalyzes the multi-step oxidative decarboxylation of alpha-ketoacids derived from the branched-chain amino-acids valine, leucine and isoleucine producing CO2 and acyl-CoA which is subsequently utilized to produce energy. The E1 subunit catalyzes the first step with the decarboxylation of the alpha-ketoacid forming an enzyme-product intermediate. A reductive acylation mediated by the lipoylamide cofactor of E2 extracts the acyl group from the E1 active site for the next step of the reaction.</text>
</comment>
<dbReference type="InterPro" id="IPR008978">
    <property type="entry name" value="HSP20-like_chaperone"/>
</dbReference>
<feature type="compositionally biased region" description="Low complexity" evidence="14">
    <location>
        <begin position="253"/>
        <end position="264"/>
    </location>
</feature>
<dbReference type="CDD" id="cd07036">
    <property type="entry name" value="TPP_PYR_E1-PDHc-beta_like"/>
    <property type="match status" value="1"/>
</dbReference>
<dbReference type="FunFam" id="3.40.50.920:FF:000004">
    <property type="entry name" value="2-oxoisovalerate dehydrogenase subunit beta 1, mitochondrial"/>
    <property type="match status" value="1"/>
</dbReference>
<sequence length="866" mass="95696">MSSQIVPIHRSNQSGNSPANKNDIWFNAFNFAPGDDAGIRWLSRPNQQVYKDKYGHDAEKFRITFDVENFQPEQIKIYIQNHKLTISGVYEERSEGRYMQKQFERTFDIPANAEVDSMASFITACHMLVVEIPLNSSAQIDHLSINENANSQRRLSFSLNKYNTNNNQGLLSTTNDVTGLGAPGQQVRRTSVTKTTTTTTTTGSSDIPPEAAELLRSADTTTGSTSQTYSTHTTERRSSTTGNQQTIHHEPNSSSTTSTNQTTLTSSELANLPIDIPPELLASGGTITIQKRKVSITKAVDGHNDVPVSSAHNTETHSTSSTTTSTHNTDQAVAVPIKRNNETHSSTTTTTSSTHNTDQSSVVPIKRTDESHLTTSSTSNQNQTTTSERRGSKTISSSNNSALYTLEEFLQNKTWNPSLVDGPNGKKILYMRLQMKPGTTLDQMKISLNGYDLRIDVNNKVSADGGRYMSEHSYRQVTLFPTCEVDQLKTEFKDDGFLHIQMNLPLHRLVSSVPKCSSLFLRRNVAHFTFFKDQPDASLGPTKEMNLCQTIQNSLDITLGNDNTAIVFGEDVAFGGVFRCTTELRSKYGADRVFNTPLCEQGIIGFGIGAAVAGATAIAEIQFADYIFPAYDQIVNEAAKYRYRSQNLFNCGKLTIRAPWGAVGHGALYHSQSPEAQFMHTPGIKVVVPRSAIEAKGLLISCIKDDNPCIFFEPKILYRSAKEDVPVKEYTIPLSKAQIIQEGSDVTLLSWGTQVHVIREVAQMAAKENISCEVIDLRTIVPWDVDTICQSVSKTGRLLISHEAPVTGGVGAEIAATVAKECFLNLEAPVERVCGYDIHPIPHVFEPFYFPSKWRCLDAIKRMLNF</sequence>
<dbReference type="Proteomes" id="UP000663828">
    <property type="component" value="Unassembled WGS sequence"/>
</dbReference>
<evidence type="ECO:0000256" key="12">
    <source>
        <dbReference type="PROSITE-ProRule" id="PRU00285"/>
    </source>
</evidence>
<dbReference type="GO" id="GO:0009083">
    <property type="term" value="P:branched-chain amino acid catabolic process"/>
    <property type="evidence" value="ECO:0007669"/>
    <property type="project" value="TreeGrafter"/>
</dbReference>
<comment type="caution">
    <text evidence="16">The sequence shown here is derived from an EMBL/GenBank/DDBJ whole genome shotgun (WGS) entry which is preliminary data.</text>
</comment>
<feature type="compositionally biased region" description="Low complexity" evidence="14">
    <location>
        <begin position="343"/>
        <end position="361"/>
    </location>
</feature>
<name>A0A815DSF2_ADIRI</name>
<dbReference type="InterPro" id="IPR009014">
    <property type="entry name" value="Transketo_C/PFOR_II"/>
</dbReference>
<evidence type="ECO:0000256" key="2">
    <source>
        <dbReference type="ARBA" id="ARBA00004305"/>
    </source>
</evidence>
<feature type="compositionally biased region" description="Low complexity" evidence="14">
    <location>
        <begin position="193"/>
        <end position="202"/>
    </location>
</feature>
<evidence type="ECO:0000256" key="6">
    <source>
        <dbReference type="ARBA" id="ARBA00023128"/>
    </source>
</evidence>
<evidence type="ECO:0000256" key="10">
    <source>
        <dbReference type="ARBA" id="ARBA00071568"/>
    </source>
</evidence>
<evidence type="ECO:0000256" key="5">
    <source>
        <dbReference type="ARBA" id="ARBA00023002"/>
    </source>
</evidence>
<dbReference type="InterPro" id="IPR029061">
    <property type="entry name" value="THDP-binding"/>
</dbReference>
<dbReference type="Pfam" id="PF02779">
    <property type="entry name" value="Transket_pyr"/>
    <property type="match status" value="1"/>
</dbReference>
<gene>
    <name evidence="16" type="ORF">XAT740_LOCUS28913</name>
</gene>
<evidence type="ECO:0000256" key="14">
    <source>
        <dbReference type="SAM" id="MobiDB-lite"/>
    </source>
</evidence>
<evidence type="ECO:0000256" key="13">
    <source>
        <dbReference type="RuleBase" id="RU003616"/>
    </source>
</evidence>
<dbReference type="SMART" id="SM00861">
    <property type="entry name" value="Transket_pyr"/>
    <property type="match status" value="1"/>
</dbReference>
<evidence type="ECO:0000256" key="8">
    <source>
        <dbReference type="ARBA" id="ARBA00057409"/>
    </source>
</evidence>
<organism evidence="16 17">
    <name type="scientific">Adineta ricciae</name>
    <name type="common">Rotifer</name>
    <dbReference type="NCBI Taxonomy" id="249248"/>
    <lineage>
        <taxon>Eukaryota</taxon>
        <taxon>Metazoa</taxon>
        <taxon>Spiralia</taxon>
        <taxon>Gnathifera</taxon>
        <taxon>Rotifera</taxon>
        <taxon>Eurotatoria</taxon>
        <taxon>Bdelloidea</taxon>
        <taxon>Adinetida</taxon>
        <taxon>Adinetidae</taxon>
        <taxon>Adineta</taxon>
    </lineage>
</organism>
<dbReference type="AlphaFoldDB" id="A0A815DSF2"/>
<dbReference type="Gene3D" id="2.60.40.790">
    <property type="match status" value="2"/>
</dbReference>
<keyword evidence="17" id="KW-1185">Reference proteome</keyword>
<dbReference type="Gene3D" id="3.40.50.920">
    <property type="match status" value="1"/>
</dbReference>
<dbReference type="GO" id="GO:0003863">
    <property type="term" value="F:branched-chain 2-oxo acid dehydrogenase activity"/>
    <property type="evidence" value="ECO:0007669"/>
    <property type="project" value="UniProtKB-EC"/>
</dbReference>
<dbReference type="Pfam" id="PF02780">
    <property type="entry name" value="Transketolase_C"/>
    <property type="match status" value="1"/>
</dbReference>
<feature type="compositionally biased region" description="Low complexity" evidence="14">
    <location>
        <begin position="374"/>
        <end position="386"/>
    </location>
</feature>
<dbReference type="PROSITE" id="PS01031">
    <property type="entry name" value="SHSP"/>
    <property type="match status" value="1"/>
</dbReference>
<comment type="catalytic activity">
    <reaction evidence="7">
        <text>N(6)-[(R)-lipoyl]-L-lysyl-[protein] + 3-methyl-2-oxobutanoate + H(+) = N(6)-[(R)-S(8)-2-methylpropanoyldihydrolipoyl]-L-lysyl-[protein] + CO2</text>
        <dbReference type="Rhea" id="RHEA:13457"/>
        <dbReference type="Rhea" id="RHEA-COMP:10474"/>
        <dbReference type="Rhea" id="RHEA-COMP:10497"/>
        <dbReference type="ChEBI" id="CHEBI:11851"/>
        <dbReference type="ChEBI" id="CHEBI:15378"/>
        <dbReference type="ChEBI" id="CHEBI:16526"/>
        <dbReference type="ChEBI" id="CHEBI:83099"/>
        <dbReference type="ChEBI" id="CHEBI:83142"/>
        <dbReference type="EC" id="1.2.4.4"/>
    </reaction>
    <physiologicalReaction direction="left-to-right" evidence="7">
        <dbReference type="Rhea" id="RHEA:13458"/>
    </physiologicalReaction>
</comment>
<proteinExistence type="inferred from homology"/>
<evidence type="ECO:0000256" key="11">
    <source>
        <dbReference type="ARBA" id="ARBA00082400"/>
    </source>
</evidence>
<comment type="subcellular location">
    <subcellularLocation>
        <location evidence="2">Mitochondrion matrix</location>
    </subcellularLocation>
</comment>
<dbReference type="InterPro" id="IPR033248">
    <property type="entry name" value="Transketolase_C"/>
</dbReference>
<comment type="similarity">
    <text evidence="12 13">Belongs to the small heat shock protein (HSP20) family.</text>
</comment>
<protein>
    <recommendedName>
        <fullName evidence="10">2-oxoisovalerate dehydrogenase subunit beta, mitochondrial</fullName>
        <ecNumber evidence="3">1.2.4.4</ecNumber>
    </recommendedName>
    <alternativeName>
        <fullName evidence="11">Branched-chain alpha-keto acid dehydrogenase E1 component beta chain</fullName>
    </alternativeName>
</protein>
<comment type="cofactor">
    <cofactor evidence="1">
        <name>thiamine diphosphate</name>
        <dbReference type="ChEBI" id="CHEBI:58937"/>
    </cofactor>
</comment>
<keyword evidence="5" id="KW-0560">Oxidoreductase</keyword>
<evidence type="ECO:0000313" key="17">
    <source>
        <dbReference type="Proteomes" id="UP000663828"/>
    </source>
</evidence>
<accession>A0A815DSF2</accession>
<dbReference type="GO" id="GO:0005759">
    <property type="term" value="C:mitochondrial matrix"/>
    <property type="evidence" value="ECO:0007669"/>
    <property type="project" value="UniProtKB-SubCell"/>
</dbReference>
<dbReference type="SUPFAM" id="SSF52922">
    <property type="entry name" value="TK C-terminal domain-like"/>
    <property type="match status" value="1"/>
</dbReference>
<feature type="region of interest" description="Disordered" evidence="14">
    <location>
        <begin position="303"/>
        <end position="398"/>
    </location>
</feature>
<dbReference type="PANTHER" id="PTHR42980:SF1">
    <property type="entry name" value="2-OXOISOVALERATE DEHYDROGENASE SUBUNIT BETA, MITOCHONDRIAL"/>
    <property type="match status" value="1"/>
</dbReference>
<dbReference type="Gene3D" id="3.40.50.970">
    <property type="match status" value="1"/>
</dbReference>
<dbReference type="CDD" id="cd06526">
    <property type="entry name" value="metazoan_ACD"/>
    <property type="match status" value="1"/>
</dbReference>
<comment type="subunit">
    <text evidence="9">Heterotetramer of 2 alpha/BCKDHA and 2 beta chains/BCKDHB that forms the branched-chain alpha-keto acid decarboxylase (E1) component of the BCKD complex. The branched-chain alpha-ketoacid dehydrogenase is a large complex composed of three major building blocks E1, E2 and E3. It is organized around E2, a 24-meric cubic core composed of DBT, to which are associated 6 to 12 copies of E1, and approximately 6 copies of the dehydrogenase E3, a DLD dimer.</text>
</comment>
<feature type="compositionally biased region" description="Low complexity" evidence="14">
    <location>
        <begin position="309"/>
        <end position="329"/>
    </location>
</feature>
<dbReference type="SUPFAM" id="SSF49764">
    <property type="entry name" value="HSP20-like chaperones"/>
    <property type="match status" value="1"/>
</dbReference>
<feature type="domain" description="SHSP" evidence="15">
    <location>
        <begin position="43"/>
        <end position="148"/>
    </location>
</feature>
<dbReference type="SUPFAM" id="SSF52518">
    <property type="entry name" value="Thiamin diphosphate-binding fold (THDP-binding)"/>
    <property type="match status" value="1"/>
</dbReference>
<dbReference type="EC" id="1.2.4.4" evidence="3"/>
<reference evidence="16" key="1">
    <citation type="submission" date="2021-02" db="EMBL/GenBank/DDBJ databases">
        <authorList>
            <person name="Nowell W R."/>
        </authorList>
    </citation>
    <scope>NUCLEOTIDE SEQUENCE</scope>
</reference>
<dbReference type="InterPro" id="IPR002068">
    <property type="entry name" value="A-crystallin/Hsp20_dom"/>
</dbReference>
<evidence type="ECO:0000313" key="16">
    <source>
        <dbReference type="EMBL" id="CAF1301978.1"/>
    </source>
</evidence>
<keyword evidence="6" id="KW-0496">Mitochondrion</keyword>
<feature type="compositionally biased region" description="Low complexity" evidence="14">
    <location>
        <begin position="217"/>
        <end position="232"/>
    </location>
</feature>
<dbReference type="InterPro" id="IPR005475">
    <property type="entry name" value="Transketolase-like_Pyr-bd"/>
</dbReference>
<feature type="region of interest" description="Disordered" evidence="14">
    <location>
        <begin position="170"/>
        <end position="264"/>
    </location>
</feature>